<protein>
    <recommendedName>
        <fullName evidence="3">LlaJI family restriction endonuclease</fullName>
    </recommendedName>
</protein>
<dbReference type="KEGG" id="fit:Fi14EGH31_28250"/>
<sequence>MEIELIQDGKVVDYNKYQEVIENVKESLFRRNMDKETKEWMYISNFVGILLDKDRLILSLPKSVIIKDSIDKEILLYKYARLFDLYFVVNEKKCDLINKYESIENWCKKTIEENKTSSSCQEIITFKFEMVFEWMIGEFFQNQISIQKGKVLFNSQLLDKEIDINDTKYNTYHWNAIGKQTKDHKQKQIIQERESVFINQNKKNIPDIVCERILENPKYDRPQKSCCILDAKYYGWDYENEAYYLPGNLDIYKQFFYQEQFQRIYEKENESNIGVYNFLVLPDYLGDTKDTKWGIIRQCAVIEFDYHQSQKIAILQVDIEKLVDFIYSGLDMKEDVLSVFLGNNRVVPMI</sequence>
<proteinExistence type="predicted"/>
<evidence type="ECO:0000313" key="1">
    <source>
        <dbReference type="EMBL" id="BCL59113.1"/>
    </source>
</evidence>
<dbReference type="AlphaFoldDB" id="A0A7I8E4Z0"/>
<accession>A0A7I8E4Z0</accession>
<dbReference type="RefSeq" id="WP_200764974.1">
    <property type="nucleotide sequence ID" value="NZ_AP024085.1"/>
</dbReference>
<dbReference type="Proteomes" id="UP000593842">
    <property type="component" value="Chromosome"/>
</dbReference>
<dbReference type="GeneID" id="70581257"/>
<organism evidence="1 2">
    <name type="scientific">Faecalibacillus intestinalis</name>
    <dbReference type="NCBI Taxonomy" id="1982626"/>
    <lineage>
        <taxon>Bacteria</taxon>
        <taxon>Bacillati</taxon>
        <taxon>Bacillota</taxon>
        <taxon>Erysipelotrichia</taxon>
        <taxon>Erysipelotrichales</taxon>
        <taxon>Coprobacillaceae</taxon>
        <taxon>Faecalibacillus</taxon>
    </lineage>
</organism>
<evidence type="ECO:0008006" key="3">
    <source>
        <dbReference type="Google" id="ProtNLM"/>
    </source>
</evidence>
<dbReference type="EMBL" id="AP024085">
    <property type="protein sequence ID" value="BCL59113.1"/>
    <property type="molecule type" value="Genomic_DNA"/>
</dbReference>
<gene>
    <name evidence="1" type="ORF">Fi14EGH31_28250</name>
</gene>
<reference evidence="2" key="1">
    <citation type="submission" date="2020-09" db="EMBL/GenBank/DDBJ databases">
        <title>Complete genome sequencing of Faecalibacillus intestinalis strain 14EGH31.</title>
        <authorList>
            <person name="Sakamoto M."/>
            <person name="Murakami T."/>
            <person name="Mori H."/>
        </authorList>
    </citation>
    <scope>NUCLEOTIDE SEQUENCE [LARGE SCALE GENOMIC DNA]</scope>
    <source>
        <strain evidence="2">14EGH31</strain>
    </source>
</reference>
<evidence type="ECO:0000313" key="2">
    <source>
        <dbReference type="Proteomes" id="UP000593842"/>
    </source>
</evidence>
<name>A0A7I8E4Z0_9FIRM</name>